<feature type="compositionally biased region" description="Low complexity" evidence="8">
    <location>
        <begin position="21"/>
        <end position="34"/>
    </location>
</feature>
<dbReference type="GO" id="GO:0006325">
    <property type="term" value="P:chromatin organization"/>
    <property type="evidence" value="ECO:0007669"/>
    <property type="project" value="UniProtKB-KW"/>
</dbReference>
<keyword evidence="6 7" id="KW-0175">Coiled coil</keyword>
<dbReference type="PANTHER" id="PTHR23163">
    <property type="entry name" value="RING FINGER PROTEIN-RELATED"/>
    <property type="match status" value="1"/>
</dbReference>
<protein>
    <recommendedName>
        <fullName evidence="6">E3 ubiquitin protein ligase</fullName>
        <ecNumber evidence="6">2.3.2.27</ecNumber>
    </recommendedName>
</protein>
<accession>A0A8X7RQM1</accession>
<keyword evidence="4 6" id="KW-0862">Zinc</keyword>
<keyword evidence="3 6" id="KW-0863">Zinc-finger</keyword>
<dbReference type="PANTHER" id="PTHR23163:SF8">
    <property type="entry name" value="E3 UBIQUITIN-PROTEIN LIGASE BRE1-LIKE 2"/>
    <property type="match status" value="1"/>
</dbReference>
<evidence type="ECO:0000256" key="7">
    <source>
        <dbReference type="SAM" id="Coils"/>
    </source>
</evidence>
<evidence type="ECO:0000256" key="5">
    <source>
        <dbReference type="ARBA" id="ARBA00023242"/>
    </source>
</evidence>
<dbReference type="OrthoDB" id="10266039at2759"/>
<sequence>MESQDSDEPMQKKPHLLDSVSPTATAPNSSPSHPVAKSVDATVLQLQNQKLVQQLDLQKKRMYDVETKIHELHLNQSSYDDQLISVNRLWNQLVDDLVLLGVRAGANQEALKYLDIADKKRGSVPPCAADEMFLCRLLEVDSIGASNSDEVVRKVEEALSLRHSSTVELMGVFENTIATQRTKAESISQNLQAVKSAEDATVQLSNINDLMKEEARNLREMIDALNARHKEHTEHIQGYVSSHSTDQSELKHLKGELEEIKAELEENRRKLINLKMQKDAACEGHVTSSPAVANGSVSPEKPVDKTKLRELKDAIDEIKIVAEGRLSELQAAQEYNLSLSRQCEDIENELKDDQYIYSSRLYNLIKEQLHHWNDDVDRYKLLSEAAQAERSFVMRREKDLNQREESLEAAKQKITTVGSRIEVLEQKLQSCIVEKNGLELETEEAIQDSERQDIKREFITMASTLSKEMEMMEAQLKRWKNTAHDALDLRQQAQSLRVSLSNKADEQKGLEDKCAEQMAEIKSLKALIEKLLKEKLELQNLASIYTRECNDESFRGLAEIKESQRKAQAQAEELKNALDEHFLELRVKAANETETACQERLATEKAEIAELRTQLDISEREVLELKEGIKVKEQEAEALIAEMETVGQAYEDLQTQNQHLLQQVAERDDYNIKLKLLFETESLFTLGCYEVESNRKCRKRIL</sequence>
<comment type="catalytic activity">
    <reaction evidence="6">
        <text>S-ubiquitinyl-[E2 ubiquitin-conjugating enzyme]-L-cysteine + [acceptor protein]-L-lysine = [E2 ubiquitin-conjugating enzyme]-L-cysteine + N(6)-ubiquitinyl-[acceptor protein]-L-lysine.</text>
        <dbReference type="EC" id="2.3.2.27"/>
    </reaction>
</comment>
<proteinExistence type="inferred from homology"/>
<dbReference type="GO" id="GO:0016567">
    <property type="term" value="P:protein ubiquitination"/>
    <property type="evidence" value="ECO:0007669"/>
    <property type="project" value="UniProtKB-UniRule"/>
</dbReference>
<dbReference type="AlphaFoldDB" id="A0A8X7RQM1"/>
<evidence type="ECO:0000256" key="1">
    <source>
        <dbReference type="ARBA" id="ARBA00004123"/>
    </source>
</evidence>
<evidence type="ECO:0000256" key="6">
    <source>
        <dbReference type="RuleBase" id="RU365038"/>
    </source>
</evidence>
<gene>
    <name evidence="9" type="ORF">Bca52824_038966</name>
</gene>
<organism evidence="9 10">
    <name type="scientific">Brassica carinata</name>
    <name type="common">Ethiopian mustard</name>
    <name type="synonym">Abyssinian cabbage</name>
    <dbReference type="NCBI Taxonomy" id="52824"/>
    <lineage>
        <taxon>Eukaryota</taxon>
        <taxon>Viridiplantae</taxon>
        <taxon>Streptophyta</taxon>
        <taxon>Embryophyta</taxon>
        <taxon>Tracheophyta</taxon>
        <taxon>Spermatophyta</taxon>
        <taxon>Magnoliopsida</taxon>
        <taxon>eudicotyledons</taxon>
        <taxon>Gunneridae</taxon>
        <taxon>Pentapetalae</taxon>
        <taxon>rosids</taxon>
        <taxon>malvids</taxon>
        <taxon>Brassicales</taxon>
        <taxon>Brassicaceae</taxon>
        <taxon>Brassiceae</taxon>
        <taxon>Brassica</taxon>
    </lineage>
</organism>
<comment type="caution">
    <text evidence="9">The sequence shown here is derived from an EMBL/GenBank/DDBJ whole genome shotgun (WGS) entry which is preliminary data.</text>
</comment>
<keyword evidence="10" id="KW-1185">Reference proteome</keyword>
<evidence type="ECO:0000256" key="3">
    <source>
        <dbReference type="ARBA" id="ARBA00022771"/>
    </source>
</evidence>
<comment type="subcellular location">
    <subcellularLocation>
        <location evidence="1 6">Nucleus</location>
    </subcellularLocation>
</comment>
<keyword evidence="6" id="KW-0808">Transferase</keyword>
<dbReference type="GO" id="GO:0005634">
    <property type="term" value="C:nucleus"/>
    <property type="evidence" value="ECO:0007669"/>
    <property type="project" value="UniProtKB-SubCell"/>
</dbReference>
<evidence type="ECO:0000256" key="4">
    <source>
        <dbReference type="ARBA" id="ARBA00022833"/>
    </source>
</evidence>
<evidence type="ECO:0000313" key="10">
    <source>
        <dbReference type="Proteomes" id="UP000886595"/>
    </source>
</evidence>
<keyword evidence="6" id="KW-0156">Chromatin regulator</keyword>
<dbReference type="InterPro" id="IPR013956">
    <property type="entry name" value="E3_ubiquit_lig_Bre1"/>
</dbReference>
<evidence type="ECO:0000313" key="9">
    <source>
        <dbReference type="EMBL" id="KAG2292297.1"/>
    </source>
</evidence>
<dbReference type="EMBL" id="JAAMPC010000009">
    <property type="protein sequence ID" value="KAG2292297.1"/>
    <property type="molecule type" value="Genomic_DNA"/>
</dbReference>
<comment type="pathway">
    <text evidence="6">Protein modification; protein ubiquitination.</text>
</comment>
<dbReference type="GO" id="GO:0008270">
    <property type="term" value="F:zinc ion binding"/>
    <property type="evidence" value="ECO:0007669"/>
    <property type="project" value="UniProtKB-KW"/>
</dbReference>
<name>A0A8X7RQM1_BRACI</name>
<dbReference type="Proteomes" id="UP000886595">
    <property type="component" value="Unassembled WGS sequence"/>
</dbReference>
<keyword evidence="5 6" id="KW-0539">Nucleus</keyword>
<dbReference type="GO" id="GO:0033503">
    <property type="term" value="C:HULC complex"/>
    <property type="evidence" value="ECO:0007669"/>
    <property type="project" value="TreeGrafter"/>
</dbReference>
<feature type="region of interest" description="Disordered" evidence="8">
    <location>
        <begin position="1"/>
        <end position="37"/>
    </location>
</feature>
<dbReference type="EC" id="2.3.2.27" evidence="6"/>
<comment type="similarity">
    <text evidence="6">Belongs to the BRE1 family.</text>
</comment>
<evidence type="ECO:0000256" key="8">
    <source>
        <dbReference type="SAM" id="MobiDB-lite"/>
    </source>
</evidence>
<keyword evidence="2 6" id="KW-0479">Metal-binding</keyword>
<evidence type="ECO:0000256" key="2">
    <source>
        <dbReference type="ARBA" id="ARBA00022723"/>
    </source>
</evidence>
<feature type="coiled-coil region" evidence="7">
    <location>
        <begin position="393"/>
        <end position="656"/>
    </location>
</feature>
<dbReference type="GO" id="GO:0061630">
    <property type="term" value="F:ubiquitin protein ligase activity"/>
    <property type="evidence" value="ECO:0007669"/>
    <property type="project" value="UniProtKB-EC"/>
</dbReference>
<reference evidence="9 10" key="1">
    <citation type="submission" date="2020-02" db="EMBL/GenBank/DDBJ databases">
        <authorList>
            <person name="Ma Q."/>
            <person name="Huang Y."/>
            <person name="Song X."/>
            <person name="Pei D."/>
        </authorList>
    </citation>
    <scope>NUCLEOTIDE SEQUENCE [LARGE SCALE GENOMIC DNA]</scope>
    <source>
        <strain evidence="9">Sxm20200214</strain>
        <tissue evidence="9">Leaf</tissue>
    </source>
</reference>
<feature type="coiled-coil region" evidence="7">
    <location>
        <begin position="208"/>
        <end position="277"/>
    </location>
</feature>
<keyword evidence="6" id="KW-0833">Ubl conjugation pathway</keyword>